<proteinExistence type="predicted"/>
<name>A0ABT9LZ83_9BACL</name>
<sequence>MNWVISARFFDFVFYYPLIMSIVWMFAAIIFYFRRERNSFSSALKEFPLITILIPCFNEQQTIVDTIHELQALDYPKYKIVVINDGSKDRSLSYLSLSRCMTMFALLI</sequence>
<dbReference type="EMBL" id="JAURUO010000017">
    <property type="protein sequence ID" value="MDP9729578.1"/>
    <property type="molecule type" value="Genomic_DNA"/>
</dbReference>
<comment type="caution">
    <text evidence="3">The sequence shown here is derived from an EMBL/GenBank/DDBJ whole genome shotgun (WGS) entry which is preliminary data.</text>
</comment>
<accession>A0ABT9LZ83</accession>
<dbReference type="RefSeq" id="WP_306955380.1">
    <property type="nucleotide sequence ID" value="NZ_JAURUO010000017.1"/>
</dbReference>
<protein>
    <submittedName>
        <fullName evidence="3">Cellulose synthase/poly-beta-1,6-N-acetylglucosamine synthase-like glycosyltransferase</fullName>
    </submittedName>
</protein>
<dbReference type="InterPro" id="IPR029044">
    <property type="entry name" value="Nucleotide-diphossugar_trans"/>
</dbReference>
<dbReference type="SUPFAM" id="SSF53448">
    <property type="entry name" value="Nucleotide-diphospho-sugar transferases"/>
    <property type="match status" value="1"/>
</dbReference>
<evidence type="ECO:0000313" key="3">
    <source>
        <dbReference type="EMBL" id="MDP9729578.1"/>
    </source>
</evidence>
<feature type="transmembrane region" description="Helical" evidence="1">
    <location>
        <begin position="12"/>
        <end position="33"/>
    </location>
</feature>
<keyword evidence="1" id="KW-1133">Transmembrane helix</keyword>
<reference evidence="3 4" key="1">
    <citation type="submission" date="2023-07" db="EMBL/GenBank/DDBJ databases">
        <title>Genomic Encyclopedia of Type Strains, Phase IV (KMG-IV): sequencing the most valuable type-strain genomes for metagenomic binning, comparative biology and taxonomic classification.</title>
        <authorList>
            <person name="Goeker M."/>
        </authorList>
    </citation>
    <scope>NUCLEOTIDE SEQUENCE [LARGE SCALE GENOMIC DNA]</scope>
    <source>
        <strain evidence="3 4">DSM 25924</strain>
    </source>
</reference>
<evidence type="ECO:0000259" key="2">
    <source>
        <dbReference type="Pfam" id="PF00535"/>
    </source>
</evidence>
<gene>
    <name evidence="3" type="ORF">J2S04_002552</name>
</gene>
<keyword evidence="4" id="KW-1185">Reference proteome</keyword>
<dbReference type="Pfam" id="PF00535">
    <property type="entry name" value="Glycos_transf_2"/>
    <property type="match status" value="1"/>
</dbReference>
<keyword evidence="1" id="KW-0812">Transmembrane</keyword>
<evidence type="ECO:0000256" key="1">
    <source>
        <dbReference type="SAM" id="Phobius"/>
    </source>
</evidence>
<dbReference type="Gene3D" id="3.90.550.10">
    <property type="entry name" value="Spore Coat Polysaccharide Biosynthesis Protein SpsA, Chain A"/>
    <property type="match status" value="1"/>
</dbReference>
<feature type="domain" description="Glycosyltransferase 2-like" evidence="2">
    <location>
        <begin position="51"/>
        <end position="94"/>
    </location>
</feature>
<dbReference type="Proteomes" id="UP001229209">
    <property type="component" value="Unassembled WGS sequence"/>
</dbReference>
<dbReference type="InterPro" id="IPR001173">
    <property type="entry name" value="Glyco_trans_2-like"/>
</dbReference>
<organism evidence="3 4">
    <name type="scientific">Alicyclobacillus tolerans</name>
    <dbReference type="NCBI Taxonomy" id="90970"/>
    <lineage>
        <taxon>Bacteria</taxon>
        <taxon>Bacillati</taxon>
        <taxon>Bacillota</taxon>
        <taxon>Bacilli</taxon>
        <taxon>Bacillales</taxon>
        <taxon>Alicyclobacillaceae</taxon>
        <taxon>Alicyclobacillus</taxon>
    </lineage>
</organism>
<keyword evidence="1" id="KW-0472">Membrane</keyword>
<evidence type="ECO:0000313" key="4">
    <source>
        <dbReference type="Proteomes" id="UP001229209"/>
    </source>
</evidence>